<accession>A0A3D2X4D0</accession>
<reference evidence="1 2" key="1">
    <citation type="journal article" date="2018" name="Nat. Biotechnol.">
        <title>A standardized bacterial taxonomy based on genome phylogeny substantially revises the tree of life.</title>
        <authorList>
            <person name="Parks D.H."/>
            <person name="Chuvochina M."/>
            <person name="Waite D.W."/>
            <person name="Rinke C."/>
            <person name="Skarshewski A."/>
            <person name="Chaumeil P.A."/>
            <person name="Hugenholtz P."/>
        </authorList>
    </citation>
    <scope>NUCLEOTIDE SEQUENCE [LARGE SCALE GENOMIC DNA]</scope>
    <source>
        <strain evidence="1">UBA11728</strain>
    </source>
</reference>
<proteinExistence type="predicted"/>
<dbReference type="Proteomes" id="UP000262969">
    <property type="component" value="Unassembled WGS sequence"/>
</dbReference>
<gene>
    <name evidence="1" type="ORF">DHW61_03610</name>
</gene>
<dbReference type="Pfam" id="PF24741">
    <property type="entry name" value="AlkZ-rel"/>
    <property type="match status" value="1"/>
</dbReference>
<evidence type="ECO:0000313" key="2">
    <source>
        <dbReference type="Proteomes" id="UP000262969"/>
    </source>
</evidence>
<evidence type="ECO:0000313" key="1">
    <source>
        <dbReference type="EMBL" id="HCL01493.1"/>
    </source>
</evidence>
<dbReference type="AlphaFoldDB" id="A0A3D2X4D0"/>
<dbReference type="InterPro" id="IPR056298">
    <property type="entry name" value="AlkZ-rel"/>
</dbReference>
<name>A0A3D2X4D0_9FIRM</name>
<sequence length="240" mass="28255">MNSRVNNEKSKSISELKIDNYQDFCQALMICGFTVGGANPEGIFSLCSRFTDLICWHTENPETDPWEWRMRVLDEQADIAYGKVFFKKSGYITKEWIPYFLSVRRKGESLEEAYLEGTISNMAKRIYELIEEHKCLAFHDIKKLGNFSKEDNYRFEKALNELQMKMYITMCGRKQKTNRYGEGYGWNSTVFCTTEEYWGEELCQLADQIKVSEAEEKIREHILILNPNAEEKKIRKFIYG</sequence>
<dbReference type="EMBL" id="DPVV01000127">
    <property type="protein sequence ID" value="HCL01493.1"/>
    <property type="molecule type" value="Genomic_DNA"/>
</dbReference>
<comment type="caution">
    <text evidence="1">The sequence shown here is derived from an EMBL/GenBank/DDBJ whole genome shotgun (WGS) entry which is preliminary data.</text>
</comment>
<organism evidence="1 2">
    <name type="scientific">Lachnoclostridium phytofermentans</name>
    <dbReference type="NCBI Taxonomy" id="66219"/>
    <lineage>
        <taxon>Bacteria</taxon>
        <taxon>Bacillati</taxon>
        <taxon>Bacillota</taxon>
        <taxon>Clostridia</taxon>
        <taxon>Lachnospirales</taxon>
        <taxon>Lachnospiraceae</taxon>
    </lineage>
</organism>
<protein>
    <submittedName>
        <fullName evidence="1">Uncharacterized protein</fullName>
    </submittedName>
</protein>